<protein>
    <submittedName>
        <fullName evidence="1">Uncharacterized protein</fullName>
    </submittedName>
</protein>
<dbReference type="GO" id="GO:0003824">
    <property type="term" value="F:catalytic activity"/>
    <property type="evidence" value="ECO:0007669"/>
    <property type="project" value="InterPro"/>
</dbReference>
<accession>A0A8E2EPT2</accession>
<proteinExistence type="predicted"/>
<keyword evidence="2" id="KW-1185">Reference proteome</keyword>
<gene>
    <name evidence="1" type="ORF">AOQ84DRAFT_304275</name>
</gene>
<dbReference type="GO" id="GO:0009116">
    <property type="term" value="P:nucleoside metabolic process"/>
    <property type="evidence" value="ECO:0007669"/>
    <property type="project" value="InterPro"/>
</dbReference>
<dbReference type="AlphaFoldDB" id="A0A8E2EPT2"/>
<name>A0A8E2EPT2_9PEZI</name>
<dbReference type="EMBL" id="KV750914">
    <property type="protein sequence ID" value="OCL02667.1"/>
    <property type="molecule type" value="Genomic_DNA"/>
</dbReference>
<dbReference type="OrthoDB" id="3503419at2759"/>
<evidence type="ECO:0000313" key="1">
    <source>
        <dbReference type="EMBL" id="OCL02667.1"/>
    </source>
</evidence>
<reference evidence="1 2" key="1">
    <citation type="journal article" date="2016" name="Nat. Commun.">
        <title>Ectomycorrhizal ecology is imprinted in the genome of the dominant symbiotic fungus Cenococcum geophilum.</title>
        <authorList>
            <consortium name="DOE Joint Genome Institute"/>
            <person name="Peter M."/>
            <person name="Kohler A."/>
            <person name="Ohm R.A."/>
            <person name="Kuo A."/>
            <person name="Krutzmann J."/>
            <person name="Morin E."/>
            <person name="Arend M."/>
            <person name="Barry K.W."/>
            <person name="Binder M."/>
            <person name="Choi C."/>
            <person name="Clum A."/>
            <person name="Copeland A."/>
            <person name="Grisel N."/>
            <person name="Haridas S."/>
            <person name="Kipfer T."/>
            <person name="LaButti K."/>
            <person name="Lindquist E."/>
            <person name="Lipzen A."/>
            <person name="Maire R."/>
            <person name="Meier B."/>
            <person name="Mihaltcheva S."/>
            <person name="Molinier V."/>
            <person name="Murat C."/>
            <person name="Poggeler S."/>
            <person name="Quandt C.A."/>
            <person name="Sperisen C."/>
            <person name="Tritt A."/>
            <person name="Tisserant E."/>
            <person name="Crous P.W."/>
            <person name="Henrissat B."/>
            <person name="Nehls U."/>
            <person name="Egli S."/>
            <person name="Spatafora J.W."/>
            <person name="Grigoriev I.V."/>
            <person name="Martin F.M."/>
        </authorList>
    </citation>
    <scope>NUCLEOTIDE SEQUENCE [LARGE SCALE GENOMIC DNA]</scope>
    <source>
        <strain evidence="1 2">CBS 207.34</strain>
    </source>
</reference>
<sequence length="350" mass="39555">MEHPTIASAETHTMGNSLFEYIRIKVHPEIQERDWNHIVVRGYHVRTEGTCLFAIEKKDKPFNWQRPTITNISEGTLQINCFPGEDYVQHYAAIIATYLALHNKNYDAVRYLLPTTAECMEPLITSNLRGMGPIDIAIIGYVDRLNSYTGAGSWEGGGDNELFAWQTMTTDKGIKVGFLGCRICFWGDIGGNVIRALQQMNQVKCVIYIGKLGSLRPGHAPNQLLASGSSSFLRGELVEWQNPLETVLHSNATTGVHYSLPSVLEESRAWLEEAKLKADWVDPEIGYMAKTSLEGSTQFGYLHIVSDNLMEKYQYDLSNERLDSVLSDRENLFKKIETILAEFFLQWGHV</sequence>
<dbReference type="Proteomes" id="UP000250140">
    <property type="component" value="Unassembled WGS sequence"/>
</dbReference>
<dbReference type="InterPro" id="IPR035994">
    <property type="entry name" value="Nucleoside_phosphorylase_sf"/>
</dbReference>
<dbReference type="SUPFAM" id="SSF53167">
    <property type="entry name" value="Purine and uridine phosphorylases"/>
    <property type="match status" value="1"/>
</dbReference>
<organism evidence="1 2">
    <name type="scientific">Glonium stellatum</name>
    <dbReference type="NCBI Taxonomy" id="574774"/>
    <lineage>
        <taxon>Eukaryota</taxon>
        <taxon>Fungi</taxon>
        <taxon>Dikarya</taxon>
        <taxon>Ascomycota</taxon>
        <taxon>Pezizomycotina</taxon>
        <taxon>Dothideomycetes</taxon>
        <taxon>Pleosporomycetidae</taxon>
        <taxon>Gloniales</taxon>
        <taxon>Gloniaceae</taxon>
        <taxon>Glonium</taxon>
    </lineage>
</organism>
<evidence type="ECO:0000313" key="2">
    <source>
        <dbReference type="Proteomes" id="UP000250140"/>
    </source>
</evidence>